<feature type="compositionally biased region" description="Basic and acidic residues" evidence="9">
    <location>
        <begin position="1653"/>
        <end position="1664"/>
    </location>
</feature>
<feature type="modified residue" description="4-aspartylphosphate" evidence="7">
    <location>
        <position position="1734"/>
    </location>
</feature>
<feature type="domain" description="HPt" evidence="13">
    <location>
        <begin position="1013"/>
        <end position="1117"/>
    </location>
</feature>
<dbReference type="InterPro" id="IPR036061">
    <property type="entry name" value="CheW-like_dom_sf"/>
</dbReference>
<organism evidence="14">
    <name type="scientific">Caldithrix abyssi</name>
    <dbReference type="NCBI Taxonomy" id="187145"/>
    <lineage>
        <taxon>Bacteria</taxon>
        <taxon>Pseudomonadati</taxon>
        <taxon>Calditrichota</taxon>
        <taxon>Calditrichia</taxon>
        <taxon>Calditrichales</taxon>
        <taxon>Calditrichaceae</taxon>
        <taxon>Caldithrix</taxon>
    </lineage>
</organism>
<dbReference type="InterPro" id="IPR003594">
    <property type="entry name" value="HATPase_dom"/>
</dbReference>
<evidence type="ECO:0000256" key="7">
    <source>
        <dbReference type="PROSITE-ProRule" id="PRU00169"/>
    </source>
</evidence>
<dbReference type="Pfam" id="PF01627">
    <property type="entry name" value="Hpt"/>
    <property type="match status" value="3"/>
</dbReference>
<feature type="region of interest" description="Disordered" evidence="9">
    <location>
        <begin position="1640"/>
        <end position="1674"/>
    </location>
</feature>
<feature type="domain" description="Histidine kinase" evidence="10">
    <location>
        <begin position="1203"/>
        <end position="1488"/>
    </location>
</feature>
<dbReference type="InterPro" id="IPR011006">
    <property type="entry name" value="CheY-like_superfamily"/>
</dbReference>
<feature type="compositionally biased region" description="Low complexity" evidence="9">
    <location>
        <begin position="1157"/>
        <end position="1169"/>
    </location>
</feature>
<dbReference type="PROSITE" id="PS50851">
    <property type="entry name" value="CHEW"/>
    <property type="match status" value="1"/>
</dbReference>
<evidence type="ECO:0000256" key="5">
    <source>
        <dbReference type="ARBA" id="ARBA00022777"/>
    </source>
</evidence>
<evidence type="ECO:0000256" key="8">
    <source>
        <dbReference type="SAM" id="Coils"/>
    </source>
</evidence>
<feature type="modified residue" description="Phosphohistidine" evidence="6">
    <location>
        <position position="1060"/>
    </location>
</feature>
<evidence type="ECO:0000256" key="2">
    <source>
        <dbReference type="ARBA" id="ARBA00012438"/>
    </source>
</evidence>
<dbReference type="SUPFAM" id="SSF52172">
    <property type="entry name" value="CheY-like"/>
    <property type="match status" value="1"/>
</dbReference>
<feature type="modified residue" description="Phosphohistidine" evidence="6">
    <location>
        <position position="925"/>
    </location>
</feature>
<dbReference type="SMART" id="SM01231">
    <property type="entry name" value="H-kinase_dim"/>
    <property type="match status" value="1"/>
</dbReference>
<feature type="domain" description="CheW-like" evidence="12">
    <location>
        <begin position="1490"/>
        <end position="1626"/>
    </location>
</feature>
<evidence type="ECO:0000259" key="11">
    <source>
        <dbReference type="PROSITE" id="PS50110"/>
    </source>
</evidence>
<dbReference type="PROSITE" id="PS50110">
    <property type="entry name" value="RESPONSE_REGULATORY"/>
    <property type="match status" value="1"/>
</dbReference>
<feature type="compositionally biased region" description="Acidic residues" evidence="9">
    <location>
        <begin position="675"/>
        <end position="698"/>
    </location>
</feature>
<dbReference type="InterPro" id="IPR005467">
    <property type="entry name" value="His_kinase_dom"/>
</dbReference>
<dbReference type="FunFam" id="3.30.565.10:FF:000016">
    <property type="entry name" value="Chemotaxis protein CheA, putative"/>
    <property type="match status" value="1"/>
</dbReference>
<dbReference type="SUPFAM" id="SSF47226">
    <property type="entry name" value="Histidine-containing phosphotransfer domain, HPT domain"/>
    <property type="match status" value="3"/>
</dbReference>
<dbReference type="Proteomes" id="UP000886005">
    <property type="component" value="Unassembled WGS sequence"/>
</dbReference>
<feature type="modified residue" description="Phosphohistidine" evidence="6">
    <location>
        <position position="761"/>
    </location>
</feature>
<dbReference type="CDD" id="cd00088">
    <property type="entry name" value="HPT"/>
    <property type="match status" value="2"/>
</dbReference>
<dbReference type="GO" id="GO:0000155">
    <property type="term" value="F:phosphorelay sensor kinase activity"/>
    <property type="evidence" value="ECO:0007669"/>
    <property type="project" value="InterPro"/>
</dbReference>
<dbReference type="GO" id="GO:0005737">
    <property type="term" value="C:cytoplasm"/>
    <property type="evidence" value="ECO:0007669"/>
    <property type="project" value="InterPro"/>
</dbReference>
<dbReference type="SMART" id="SM00387">
    <property type="entry name" value="HATPase_c"/>
    <property type="match status" value="1"/>
</dbReference>
<dbReference type="Gene3D" id="2.30.30.40">
    <property type="entry name" value="SH3 Domains"/>
    <property type="match status" value="1"/>
</dbReference>
<feature type="domain" description="Response regulatory" evidence="11">
    <location>
        <begin position="1685"/>
        <end position="1801"/>
    </location>
</feature>
<evidence type="ECO:0000313" key="14">
    <source>
        <dbReference type="EMBL" id="HED11286.1"/>
    </source>
</evidence>
<evidence type="ECO:0000256" key="3">
    <source>
        <dbReference type="ARBA" id="ARBA00022553"/>
    </source>
</evidence>
<dbReference type="Pfam" id="PF01584">
    <property type="entry name" value="CheW"/>
    <property type="match status" value="1"/>
</dbReference>
<dbReference type="Gene3D" id="1.20.120.160">
    <property type="entry name" value="HPT domain"/>
    <property type="match status" value="3"/>
</dbReference>
<evidence type="ECO:0000259" key="13">
    <source>
        <dbReference type="PROSITE" id="PS50894"/>
    </source>
</evidence>
<protein>
    <recommendedName>
        <fullName evidence="2">histidine kinase</fullName>
        <ecNumber evidence="2">2.7.13.3</ecNumber>
    </recommendedName>
</protein>
<dbReference type="Gene3D" id="3.30.565.10">
    <property type="entry name" value="Histidine kinase-like ATPase, C-terminal domain"/>
    <property type="match status" value="1"/>
</dbReference>
<dbReference type="SUPFAM" id="SSF55874">
    <property type="entry name" value="ATPase domain of HSP90 chaperone/DNA topoisomerase II/histidine kinase"/>
    <property type="match status" value="1"/>
</dbReference>
<evidence type="ECO:0000256" key="9">
    <source>
        <dbReference type="SAM" id="MobiDB-lite"/>
    </source>
</evidence>
<proteinExistence type="predicted"/>
<feature type="coiled-coil region" evidence="8">
    <location>
        <begin position="1205"/>
        <end position="1264"/>
    </location>
</feature>
<keyword evidence="8" id="KW-0175">Coiled coil</keyword>
<evidence type="ECO:0000259" key="12">
    <source>
        <dbReference type="PROSITE" id="PS50851"/>
    </source>
</evidence>
<evidence type="ECO:0000256" key="1">
    <source>
        <dbReference type="ARBA" id="ARBA00000085"/>
    </source>
</evidence>
<feature type="region of interest" description="Disordered" evidence="9">
    <location>
        <begin position="675"/>
        <end position="719"/>
    </location>
</feature>
<dbReference type="Gene3D" id="3.40.50.2300">
    <property type="match status" value="1"/>
</dbReference>
<dbReference type="InterPro" id="IPR008207">
    <property type="entry name" value="Sig_transdc_His_kin_Hpt_dom"/>
</dbReference>
<dbReference type="PRINTS" id="PR00344">
    <property type="entry name" value="BCTRLSENSOR"/>
</dbReference>
<dbReference type="SMART" id="SM00448">
    <property type="entry name" value="REC"/>
    <property type="match status" value="1"/>
</dbReference>
<dbReference type="SMART" id="SM00073">
    <property type="entry name" value="HPT"/>
    <property type="match status" value="3"/>
</dbReference>
<comment type="caution">
    <text evidence="14">The sequence shown here is derived from an EMBL/GenBank/DDBJ whole genome shotgun (WGS) entry which is preliminary data.</text>
</comment>
<feature type="compositionally biased region" description="Acidic residues" evidence="9">
    <location>
        <begin position="413"/>
        <end position="422"/>
    </location>
</feature>
<dbReference type="EMBL" id="DRLD01000315">
    <property type="protein sequence ID" value="HED11286.1"/>
    <property type="molecule type" value="Genomic_DNA"/>
</dbReference>
<evidence type="ECO:0000259" key="10">
    <source>
        <dbReference type="PROSITE" id="PS50109"/>
    </source>
</evidence>
<name>A0A7V1LNK6_CALAY</name>
<keyword evidence="3 7" id="KW-0597">Phosphoprotein</keyword>
<accession>A0A7V1LNK6</accession>
<dbReference type="PANTHER" id="PTHR43395">
    <property type="entry name" value="SENSOR HISTIDINE KINASE CHEA"/>
    <property type="match status" value="1"/>
</dbReference>
<feature type="domain" description="HPt" evidence="13">
    <location>
        <begin position="878"/>
        <end position="982"/>
    </location>
</feature>
<dbReference type="InterPro" id="IPR001789">
    <property type="entry name" value="Sig_transdc_resp-reg_receiver"/>
</dbReference>
<dbReference type="InterPro" id="IPR002545">
    <property type="entry name" value="CheW-lke_dom"/>
</dbReference>
<comment type="catalytic activity">
    <reaction evidence="1">
        <text>ATP + protein L-histidine = ADP + protein N-phospho-L-histidine.</text>
        <dbReference type="EC" id="2.7.13.3"/>
    </reaction>
</comment>
<gene>
    <name evidence="14" type="ORF">ENJ10_11410</name>
</gene>
<dbReference type="InterPro" id="IPR036641">
    <property type="entry name" value="HPT_dom_sf"/>
</dbReference>
<keyword evidence="5" id="KW-0418">Kinase</keyword>
<dbReference type="PROSITE" id="PS50109">
    <property type="entry name" value="HIS_KIN"/>
    <property type="match status" value="1"/>
</dbReference>
<dbReference type="SMART" id="SM00260">
    <property type="entry name" value="CheW"/>
    <property type="match status" value="1"/>
</dbReference>
<dbReference type="PANTHER" id="PTHR43395:SF1">
    <property type="entry name" value="CHEMOTAXIS PROTEIN CHEA"/>
    <property type="match status" value="1"/>
</dbReference>
<feature type="compositionally biased region" description="Basic and acidic residues" evidence="9">
    <location>
        <begin position="423"/>
        <end position="434"/>
    </location>
</feature>
<feature type="region of interest" description="Disordered" evidence="9">
    <location>
        <begin position="402"/>
        <end position="435"/>
    </location>
</feature>
<feature type="domain" description="HPt" evidence="13">
    <location>
        <begin position="722"/>
        <end position="821"/>
    </location>
</feature>
<dbReference type="Pfam" id="PF00072">
    <property type="entry name" value="Response_reg"/>
    <property type="match status" value="1"/>
</dbReference>
<reference evidence="14" key="1">
    <citation type="journal article" date="2020" name="mSystems">
        <title>Genome- and Community-Level Interaction Insights into Carbon Utilization and Element Cycling Functions of Hydrothermarchaeota in Hydrothermal Sediment.</title>
        <authorList>
            <person name="Zhou Z."/>
            <person name="Liu Y."/>
            <person name="Xu W."/>
            <person name="Pan J."/>
            <person name="Luo Z.H."/>
            <person name="Li M."/>
        </authorList>
    </citation>
    <scope>NUCLEOTIDE SEQUENCE [LARGE SCALE GENOMIC DNA]</scope>
    <source>
        <strain evidence="14">HyVt-456</strain>
    </source>
</reference>
<dbReference type="InterPro" id="IPR004105">
    <property type="entry name" value="CheA-like_dim"/>
</dbReference>
<dbReference type="InterPro" id="IPR004358">
    <property type="entry name" value="Sig_transdc_His_kin-like_C"/>
</dbReference>
<feature type="region of interest" description="Disordered" evidence="9">
    <location>
        <begin position="1146"/>
        <end position="1172"/>
    </location>
</feature>
<dbReference type="PROSITE" id="PS50894">
    <property type="entry name" value="HPT"/>
    <property type="match status" value="3"/>
</dbReference>
<dbReference type="SUPFAM" id="SSF50341">
    <property type="entry name" value="CheW-like"/>
    <property type="match status" value="1"/>
</dbReference>
<evidence type="ECO:0000256" key="6">
    <source>
        <dbReference type="PROSITE-ProRule" id="PRU00110"/>
    </source>
</evidence>
<sequence>MDYSQTAEIPFNNFYLIEFFKHSLQKLENQVAESHLKLLDDLGNYLIREENLINGLEKVARQQYTNDLAISLFDIYERLGDLPPEQAHADLETAAEDFTNLYALMMEDRESVAAIQQIVAEFKAQYGEEEKEKQLEEFMEMAQADDVDVVKKTLSNKPQLDFNSFIAEEATQRLAALLAGNPEAEAYLQVFKNIRAYLSSPESKTNLPANINKLFSSIKPLASTAESTPTELYLALDEHVGRAQGALAQFEEQENELFNRFLEKIEFADDKKTAEAPSKTEPGDTLDELLHAYFKAEVDDWLEELANSLSKIGTPQNWNPPQEACKSFKEISMIHGYRTYEHVAQMLLNHFQKWQDDGITVQEGEQRFASLLKLLKSPELYQDKKAAKKALDDIQHELDDTAERLQTVPEEPPTVDEEEKPEEQEKTVEGKEDTEASLPFSKDMAEDWLKEAAAFAAGKNTAPLITEASATLNQLLQALAANHFAFPVSLTHELTPRLAVLLSRITQKGKDTDVELWNSVWSKLRDEDLSRLDIPGLAGMADERETVEAEFELHDEQVFRACVESTLKHWNRLSSSFHDLFVNPPAHPETSLFLETLDDNLRLLEMPQFRKLTGAMITYRDQARSASFSEEDAGELASAFKLFMDRLSGAVSDQSCDDIVEILADVVARPESLLAEDDTVPGEEAEELSTVEEDEPAGEEAGKSSLMEEMVEEGTGTDADDDRALFKEETEQFLKELRDLHALFKENGDRGHLSKMENAAHSIRSASHMLGFPKVSALAASLEGILEMFGQSDLEYPSQFNDVLEQSLERLALSIADPETETAEICDELDALLDHVVIGGDKKSMDEATEPESSVSTAKEAHPKLNKVADEQPLFAEGSDEDEELREIFKEESATFIHDIAESNNQLLKDPDDIHAAENLSYAAHSLKSAAKMLGFKEISQLTDALERLFDSILKKEVNHNQALFDKIKESIELLQVLSDGGELSQTKIGLLLSQLEPDMWRMGSPEPEPRIEDTGSEEIGLIFFEEASEIINQLNNDLLELEKIPESEMILSNIQRRLHTLKGSAFVSGFERIGDLAHKLEDYFQLFKEKDALVKQEMFDAAFTASDLLMEMVKAIPEKGSDEVDRYLFRLAEIDNKLFLYQNYDQPSKGEPGTQSVTSPSPSSAVSSKSDEDNIIRISTEYMDKLVDMASELMINQTQLGSNLHDLKEVLADIEGEKKQIRTAENIIDEALSRGALEDEQSLEEKQKTVDAISNNIKEVVQSVNMIYSDLNKLTEGLEHNIGRVASISKLLHADMLKARMVPVDMLFNRYPRAVRDLAKKQKKKVNLIIEDNNTEMDRAMVEGLAEPILHIIRNALDHGLETPAERKKMGKSETGTLILRAHQDKNQIVIDVEDDGRGIDVEAIRRKLVEKEIVEPDRVEKLTEAELLDYIFYPEFSTRDETTEVSGRGVGLDAVAAQIQKLKGNVRLNTEAGVGTSFSLRVPLTLILSQALMVKLGRQIIAIPVITVQETVQFKKEEIVKDDDKGYLRVRGRLLPFLQLSDVLKFDEQEEQPEKNEMLAVVLFDAGVSMALGIDEIIGRREVVIKSLGSHLQNVDYISGGTILANGEVALILDYARVIRYVENQYFGKPMDRPAVRRSTRKVAPVAKEAPAGKKDAGEKVAGKPSGGEAVSKTRLVSGRKPVILIVDDSNSVRNFVSSILERNGFDTVKAVNGVDALDKVKEEEIDLMITDLEMPKMHGFELISTMRKQEKFEDLPIIILTGRAGIKHRQTAAEEGADAFIVKPFKEKDLLQALDQFIKRS</sequence>
<keyword evidence="4" id="KW-0808">Transferase</keyword>
<dbReference type="EC" id="2.7.13.3" evidence="2"/>
<dbReference type="Pfam" id="PF02518">
    <property type="entry name" value="HATPase_c"/>
    <property type="match status" value="1"/>
</dbReference>
<dbReference type="GO" id="GO:0006935">
    <property type="term" value="P:chemotaxis"/>
    <property type="evidence" value="ECO:0007669"/>
    <property type="project" value="InterPro"/>
</dbReference>
<evidence type="ECO:0000256" key="4">
    <source>
        <dbReference type="ARBA" id="ARBA00022679"/>
    </source>
</evidence>
<dbReference type="InterPro" id="IPR051315">
    <property type="entry name" value="Bact_Chemotaxis_CheA"/>
</dbReference>
<dbReference type="InterPro" id="IPR036890">
    <property type="entry name" value="HATPase_C_sf"/>
</dbReference>